<evidence type="ECO:0000256" key="3">
    <source>
        <dbReference type="ARBA" id="ARBA00022490"/>
    </source>
</evidence>
<keyword evidence="3" id="KW-0963">Cytoplasm</keyword>
<evidence type="ECO:0000313" key="11">
    <source>
        <dbReference type="Proteomes" id="UP000276223"/>
    </source>
</evidence>
<dbReference type="CDD" id="cd04171">
    <property type="entry name" value="SelB"/>
    <property type="match status" value="1"/>
</dbReference>
<keyword evidence="10" id="KW-0251">Elongation factor</keyword>
<dbReference type="CDD" id="cd03696">
    <property type="entry name" value="SelB_II"/>
    <property type="match status" value="1"/>
</dbReference>
<gene>
    <name evidence="10" type="ORF">EDC27_2990</name>
</gene>
<dbReference type="AlphaFoldDB" id="A0A3N1UF35"/>
<reference evidence="10 11" key="1">
    <citation type="submission" date="2018-11" db="EMBL/GenBank/DDBJ databases">
        <title>Genomic Encyclopedia of Type Strains, Phase IV (KMG-IV): sequencing the most valuable type-strain genomes for metagenomic binning, comparative biology and taxonomic classification.</title>
        <authorList>
            <person name="Goeker M."/>
        </authorList>
    </citation>
    <scope>NUCLEOTIDE SEQUENCE [LARGE SCALE GENOMIC DNA]</scope>
    <source>
        <strain evidence="10 11">DSM 22027</strain>
    </source>
</reference>
<dbReference type="FunFam" id="3.40.50.300:FF:001064">
    <property type="entry name" value="Selenocysteine-specific translation elongation factor"/>
    <property type="match status" value="1"/>
</dbReference>
<dbReference type="SUPFAM" id="SSF50447">
    <property type="entry name" value="Translation proteins"/>
    <property type="match status" value="1"/>
</dbReference>
<feature type="domain" description="Tr-type G" evidence="9">
    <location>
        <begin position="1"/>
        <end position="174"/>
    </location>
</feature>
<dbReference type="InterPro" id="IPR036390">
    <property type="entry name" value="WH_DNA-bd_sf"/>
</dbReference>
<evidence type="ECO:0000313" key="10">
    <source>
        <dbReference type="EMBL" id="ROQ89874.1"/>
    </source>
</evidence>
<sequence length="642" mass="71806">MHQVVLGTAGHIDHGKTSLIRALTGIDTDRLKEEKRRGITIELGFAHLDLPDGTRLGIVDVPGHERFVKHMVAGASGIDLVALVIAADEGVMPQTREHLEICQLLRVKKGLVVLTKIDLVDDPEWVDMVEEDVRDFLQGTFLENAPIVRVSAVTGEGLDILKQRLFEIVPKVPARNTSGPFRMCIDRVFTMKGFGTVVTGTSLSGKVRVGDLVTVYPSRIDTKVRGLQVHNQEVEEAFPGQRTAINLQGVERDALQRGEVVASPDSLLSSYMLDVSLELLPEAPQPLKDRQKIRFHTGTTETVATLVLLDRDQLTPGDKAYAQVRLDRPLAVLRGDRYVLRSYSPIRTLGGGAVLHPVPKKHKGKDKPLAAQALKVLETADAATVLQWHLRDAGWLGISEKELQIRANVFGKSFSDAQEMLLSRKKAILYDRENRRFIDPEFLAALQDNVTAILETYHAKNPLKPGMPREEISAQIERPVDPKLLHHVLRRLTEEGRVVLDKEWVRLSSHKADLSADVKAIQEQMEKAYKEAGLQPPFFKDVSAKLSGTARQHKDVLDWMLNQGRLIKVKEDLFFHAQAIAALQEKLVTFLQRHGEISAAQFKEMTQASRKYTIPLLEYFDGQKLTIRIGDVRRLRETKAAG</sequence>
<dbReference type="NCBIfam" id="TIGR00475">
    <property type="entry name" value="selB"/>
    <property type="match status" value="1"/>
</dbReference>
<dbReference type="CDD" id="cd15491">
    <property type="entry name" value="selB_III"/>
    <property type="match status" value="1"/>
</dbReference>
<keyword evidence="5" id="KW-0648">Protein biosynthesis</keyword>
<evidence type="ECO:0000259" key="9">
    <source>
        <dbReference type="PROSITE" id="PS51722"/>
    </source>
</evidence>
<keyword evidence="6" id="KW-0342">GTP-binding</keyword>
<evidence type="ECO:0000256" key="2">
    <source>
        <dbReference type="ARBA" id="ARBA00015953"/>
    </source>
</evidence>
<dbReference type="InterPro" id="IPR057335">
    <property type="entry name" value="Beta-barrel_SelB"/>
</dbReference>
<keyword evidence="11" id="KW-1185">Reference proteome</keyword>
<dbReference type="GO" id="GO:0005525">
    <property type="term" value="F:GTP binding"/>
    <property type="evidence" value="ECO:0007669"/>
    <property type="project" value="UniProtKB-KW"/>
</dbReference>
<dbReference type="OrthoDB" id="9803139at2"/>
<dbReference type="PROSITE" id="PS00301">
    <property type="entry name" value="G_TR_1"/>
    <property type="match status" value="1"/>
</dbReference>
<dbReference type="InterPro" id="IPR004535">
    <property type="entry name" value="Transl_elong_SelB"/>
</dbReference>
<name>A0A3N1UF35_9BACT</name>
<dbReference type="InterPro" id="IPR036388">
    <property type="entry name" value="WH-like_DNA-bd_sf"/>
</dbReference>
<evidence type="ECO:0000256" key="4">
    <source>
        <dbReference type="ARBA" id="ARBA00022741"/>
    </source>
</evidence>
<dbReference type="InterPro" id="IPR050055">
    <property type="entry name" value="EF-Tu_GTPase"/>
</dbReference>
<dbReference type="InterPro" id="IPR031157">
    <property type="entry name" value="G_TR_CS"/>
</dbReference>
<evidence type="ECO:0000256" key="1">
    <source>
        <dbReference type="ARBA" id="ARBA00004496"/>
    </source>
</evidence>
<dbReference type="GO" id="GO:0001514">
    <property type="term" value="P:selenocysteine incorporation"/>
    <property type="evidence" value="ECO:0007669"/>
    <property type="project" value="InterPro"/>
</dbReference>
<accession>A0A3N1UF35</accession>
<comment type="function">
    <text evidence="7">Translation factor necessary for the incorporation of selenocysteine into proteins. It probably replaces EF-Tu for the insertion of selenocysteine directed by the UGA codon. SelB binds GTP and GDP.</text>
</comment>
<dbReference type="GO" id="GO:0003723">
    <property type="term" value="F:RNA binding"/>
    <property type="evidence" value="ECO:0007669"/>
    <property type="project" value="InterPro"/>
</dbReference>
<organism evidence="10 11">
    <name type="scientific">Desulfosoma caldarium</name>
    <dbReference type="NCBI Taxonomy" id="610254"/>
    <lineage>
        <taxon>Bacteria</taxon>
        <taxon>Pseudomonadati</taxon>
        <taxon>Thermodesulfobacteriota</taxon>
        <taxon>Syntrophobacteria</taxon>
        <taxon>Syntrophobacterales</taxon>
        <taxon>Syntrophobacteraceae</taxon>
        <taxon>Desulfosoma</taxon>
    </lineage>
</organism>
<evidence type="ECO:0000256" key="5">
    <source>
        <dbReference type="ARBA" id="ARBA00022917"/>
    </source>
</evidence>
<dbReference type="Gene3D" id="3.40.50.300">
    <property type="entry name" value="P-loop containing nucleotide triphosphate hydrolases"/>
    <property type="match status" value="1"/>
</dbReference>
<dbReference type="NCBIfam" id="TIGR00231">
    <property type="entry name" value="small_GTP"/>
    <property type="match status" value="1"/>
</dbReference>
<dbReference type="InterPro" id="IPR004161">
    <property type="entry name" value="EFTu-like_2"/>
</dbReference>
<dbReference type="InterPro" id="IPR015190">
    <property type="entry name" value="Elong_fac_SelB-wing-hlx_typ-2"/>
</dbReference>
<dbReference type="EMBL" id="RJVA01000016">
    <property type="protein sequence ID" value="ROQ89874.1"/>
    <property type="molecule type" value="Genomic_DNA"/>
</dbReference>
<evidence type="ECO:0000256" key="7">
    <source>
        <dbReference type="ARBA" id="ARBA00025526"/>
    </source>
</evidence>
<dbReference type="SUPFAM" id="SSF50465">
    <property type="entry name" value="EF-Tu/eEF-1alpha/eIF2-gamma C-terminal domain"/>
    <property type="match status" value="1"/>
</dbReference>
<dbReference type="PANTHER" id="PTHR43721">
    <property type="entry name" value="ELONGATION FACTOR TU-RELATED"/>
    <property type="match status" value="1"/>
</dbReference>
<dbReference type="InterPro" id="IPR009001">
    <property type="entry name" value="Transl_elong_EF1A/Init_IF2_C"/>
</dbReference>
<dbReference type="PRINTS" id="PR00315">
    <property type="entry name" value="ELONGATNFCT"/>
</dbReference>
<dbReference type="GO" id="GO:0003746">
    <property type="term" value="F:translation elongation factor activity"/>
    <property type="evidence" value="ECO:0007669"/>
    <property type="project" value="UniProtKB-KW"/>
</dbReference>
<dbReference type="Pfam" id="PF25461">
    <property type="entry name" value="Beta-barrel_SelB"/>
    <property type="match status" value="1"/>
</dbReference>
<dbReference type="Gene3D" id="1.10.10.10">
    <property type="entry name" value="Winged helix-like DNA-binding domain superfamily/Winged helix DNA-binding domain"/>
    <property type="match status" value="1"/>
</dbReference>
<protein>
    <recommendedName>
        <fullName evidence="2">Selenocysteine-specific elongation factor</fullName>
    </recommendedName>
    <alternativeName>
        <fullName evidence="8">SelB translation factor</fullName>
    </alternativeName>
</protein>
<dbReference type="Proteomes" id="UP000276223">
    <property type="component" value="Unassembled WGS sequence"/>
</dbReference>
<dbReference type="Pfam" id="PF09106">
    <property type="entry name" value="WHD_2nd_SelB"/>
    <property type="match status" value="1"/>
</dbReference>
<dbReference type="GO" id="GO:0005829">
    <property type="term" value="C:cytosol"/>
    <property type="evidence" value="ECO:0007669"/>
    <property type="project" value="TreeGrafter"/>
</dbReference>
<dbReference type="SUPFAM" id="SSF46785">
    <property type="entry name" value="Winged helix' DNA-binding domain"/>
    <property type="match status" value="3"/>
</dbReference>
<evidence type="ECO:0000256" key="6">
    <source>
        <dbReference type="ARBA" id="ARBA00023134"/>
    </source>
</evidence>
<dbReference type="PANTHER" id="PTHR43721:SF22">
    <property type="entry name" value="ELONGATION FACTOR TU, MITOCHONDRIAL"/>
    <property type="match status" value="1"/>
</dbReference>
<evidence type="ECO:0000256" key="8">
    <source>
        <dbReference type="ARBA" id="ARBA00031615"/>
    </source>
</evidence>
<dbReference type="InterPro" id="IPR009000">
    <property type="entry name" value="Transl_B-barrel_sf"/>
</dbReference>
<dbReference type="Gene3D" id="1.10.10.2770">
    <property type="match status" value="1"/>
</dbReference>
<dbReference type="InterPro" id="IPR015191">
    <property type="entry name" value="SelB_WHD4"/>
</dbReference>
<dbReference type="Pfam" id="PF03144">
    <property type="entry name" value="GTP_EFTU_D2"/>
    <property type="match status" value="1"/>
</dbReference>
<proteinExistence type="predicted"/>
<dbReference type="InterPro" id="IPR027417">
    <property type="entry name" value="P-loop_NTPase"/>
</dbReference>
<dbReference type="SUPFAM" id="SSF52540">
    <property type="entry name" value="P-loop containing nucleoside triphosphate hydrolases"/>
    <property type="match status" value="1"/>
</dbReference>
<keyword evidence="4" id="KW-0547">Nucleotide-binding</keyword>
<comment type="caution">
    <text evidence="10">The sequence shown here is derived from an EMBL/GenBank/DDBJ whole genome shotgun (WGS) entry which is preliminary data.</text>
</comment>
<dbReference type="InterPro" id="IPR000795">
    <property type="entry name" value="T_Tr_GTP-bd_dom"/>
</dbReference>
<comment type="subcellular location">
    <subcellularLocation>
        <location evidence="1">Cytoplasm</location>
    </subcellularLocation>
</comment>
<dbReference type="RefSeq" id="WP_123291432.1">
    <property type="nucleotide sequence ID" value="NZ_RJVA01000016.1"/>
</dbReference>
<dbReference type="GO" id="GO:0003924">
    <property type="term" value="F:GTPase activity"/>
    <property type="evidence" value="ECO:0007669"/>
    <property type="project" value="InterPro"/>
</dbReference>
<dbReference type="Gene3D" id="2.40.30.10">
    <property type="entry name" value="Translation factors"/>
    <property type="match status" value="1"/>
</dbReference>
<dbReference type="Pfam" id="PF09107">
    <property type="entry name" value="WHD_3rd_SelB"/>
    <property type="match status" value="1"/>
</dbReference>
<dbReference type="Pfam" id="PF00009">
    <property type="entry name" value="GTP_EFTU"/>
    <property type="match status" value="1"/>
</dbReference>
<dbReference type="PROSITE" id="PS51722">
    <property type="entry name" value="G_TR_2"/>
    <property type="match status" value="1"/>
</dbReference>
<dbReference type="InterPro" id="IPR005225">
    <property type="entry name" value="Small_GTP-bd"/>
</dbReference>